<gene>
    <name evidence="1" type="ORF">JKKLCJKK_00380</name>
</gene>
<evidence type="ECO:0000313" key="1">
    <source>
        <dbReference type="EMBL" id="VWL91641.1"/>
    </source>
</evidence>
<dbReference type="EMBL" id="CABWIC010000007">
    <property type="protein sequence ID" value="VWL91641.1"/>
    <property type="molecule type" value="Genomic_DNA"/>
</dbReference>
<proteinExistence type="predicted"/>
<protein>
    <submittedName>
        <fullName evidence="1">Uncharacterized protein</fullName>
    </submittedName>
</protein>
<accession>A0A5K1ISJ5</accession>
<name>A0A5K1ISJ5_9ACTN</name>
<dbReference type="GeneID" id="77465371"/>
<dbReference type="AlphaFoldDB" id="A0A5K1ISJ5"/>
<dbReference type="Proteomes" id="UP000405524">
    <property type="component" value="Unassembled WGS sequence"/>
</dbReference>
<sequence length="62" mass="7198">MKKSSNVSRFKWNIRKANAAMELVKADGLQLWHGWVWTKSGPTDRPARKVCPFSDYVSKFEL</sequence>
<reference evidence="1 2" key="1">
    <citation type="submission" date="2019-10" db="EMBL/GenBank/DDBJ databases">
        <authorList>
            <person name="Wolf R A."/>
        </authorList>
    </citation>
    <scope>NUCLEOTIDE SEQUENCE [LARGE SCALE GENOMIC DNA]</scope>
    <source>
        <strain evidence="1">Collinsella_intestinalis_DSM_13632</strain>
    </source>
</reference>
<dbReference type="RefSeq" id="WP_152063114.1">
    <property type="nucleotide sequence ID" value="NZ_CABWIC010000007.1"/>
</dbReference>
<organism evidence="1 2">
    <name type="scientific">Collinsella intestinalis</name>
    <dbReference type="NCBI Taxonomy" id="147207"/>
    <lineage>
        <taxon>Bacteria</taxon>
        <taxon>Bacillati</taxon>
        <taxon>Actinomycetota</taxon>
        <taxon>Coriobacteriia</taxon>
        <taxon>Coriobacteriales</taxon>
        <taxon>Coriobacteriaceae</taxon>
        <taxon>Collinsella</taxon>
    </lineage>
</organism>
<evidence type="ECO:0000313" key="2">
    <source>
        <dbReference type="Proteomes" id="UP000405524"/>
    </source>
</evidence>